<dbReference type="Proteomes" id="UP000266723">
    <property type="component" value="Unassembled WGS sequence"/>
</dbReference>
<comment type="caution">
    <text evidence="1">The sequence shown here is derived from an EMBL/GenBank/DDBJ whole genome shotgun (WGS) entry which is preliminary data.</text>
</comment>
<dbReference type="EMBL" id="QGKV02001556">
    <property type="protein sequence ID" value="KAF3516883.1"/>
    <property type="molecule type" value="Genomic_DNA"/>
</dbReference>
<proteinExistence type="predicted"/>
<name>A0ABQ7ASB6_BRACR</name>
<sequence length="151" mass="16976">MPPDLMWFNAIRTSDVLTNFDALTAPVSPIPEELFSDVSDSDSFESQAVTFHNKLEGFGGDPRVFVTSRINPRIVGATMYYFLARPYALKCHVRDSCRGGFFNELASRHSWNKPASSLLRGYTKVEPLSISELTKFILTAKPQVVQHSDLF</sequence>
<accession>A0ABQ7ASB6</accession>
<reference evidence="1 2" key="1">
    <citation type="journal article" date="2020" name="BMC Genomics">
        <title>Intraspecific diversification of the crop wild relative Brassica cretica Lam. using demographic model selection.</title>
        <authorList>
            <person name="Kioukis A."/>
            <person name="Michalopoulou V.A."/>
            <person name="Briers L."/>
            <person name="Pirintsos S."/>
            <person name="Studholme D.J."/>
            <person name="Pavlidis P."/>
            <person name="Sarris P.F."/>
        </authorList>
    </citation>
    <scope>NUCLEOTIDE SEQUENCE [LARGE SCALE GENOMIC DNA]</scope>
    <source>
        <strain evidence="2">cv. PFS-1207/04</strain>
    </source>
</reference>
<evidence type="ECO:0000313" key="1">
    <source>
        <dbReference type="EMBL" id="KAF3516883.1"/>
    </source>
</evidence>
<organism evidence="1 2">
    <name type="scientific">Brassica cretica</name>
    <name type="common">Mustard</name>
    <dbReference type="NCBI Taxonomy" id="69181"/>
    <lineage>
        <taxon>Eukaryota</taxon>
        <taxon>Viridiplantae</taxon>
        <taxon>Streptophyta</taxon>
        <taxon>Embryophyta</taxon>
        <taxon>Tracheophyta</taxon>
        <taxon>Spermatophyta</taxon>
        <taxon>Magnoliopsida</taxon>
        <taxon>eudicotyledons</taxon>
        <taxon>Gunneridae</taxon>
        <taxon>Pentapetalae</taxon>
        <taxon>rosids</taxon>
        <taxon>malvids</taxon>
        <taxon>Brassicales</taxon>
        <taxon>Brassicaceae</taxon>
        <taxon>Brassiceae</taxon>
        <taxon>Brassica</taxon>
    </lineage>
</organism>
<evidence type="ECO:0000313" key="2">
    <source>
        <dbReference type="Proteomes" id="UP000266723"/>
    </source>
</evidence>
<keyword evidence="2" id="KW-1185">Reference proteome</keyword>
<protein>
    <submittedName>
        <fullName evidence="1">Uncharacterized protein</fullName>
    </submittedName>
</protein>
<gene>
    <name evidence="1" type="ORF">DY000_02059867</name>
</gene>